<evidence type="ECO:0000313" key="5">
    <source>
        <dbReference type="Proteomes" id="UP000472270"/>
    </source>
</evidence>
<proteinExistence type="predicted"/>
<keyword evidence="5" id="KW-1185">Reference proteome</keyword>
<dbReference type="Pfam" id="PF02944">
    <property type="entry name" value="BESS"/>
    <property type="match status" value="1"/>
</dbReference>
<dbReference type="PROSITE" id="PS51031">
    <property type="entry name" value="BESS"/>
    <property type="match status" value="1"/>
</dbReference>
<dbReference type="PROSITE" id="PS51029">
    <property type="entry name" value="MADF"/>
    <property type="match status" value="1"/>
</dbReference>
<name>A0A673INI2_9TELE</name>
<evidence type="ECO:0000259" key="3">
    <source>
        <dbReference type="PROSITE" id="PS51031"/>
    </source>
</evidence>
<dbReference type="InterPro" id="IPR006578">
    <property type="entry name" value="MADF-dom"/>
</dbReference>
<comment type="subcellular location">
    <subcellularLocation>
        <location evidence="1">Nucleus</location>
    </subcellularLocation>
</comment>
<dbReference type="Ensembl" id="ENSSRHT00000040201.1">
    <property type="protein sequence ID" value="ENSSRHP00000039088.1"/>
    <property type="gene ID" value="ENSSRHG00000019905.1"/>
</dbReference>
<protein>
    <recommendedName>
        <fullName evidence="6">MADF domain-containing protein</fullName>
    </recommendedName>
</protein>
<sequence length="161" mass="19001">VAAWQLIIAVQGFPELYDLSSPHYFDSNKRNNAWRRIGLELGITEDEGRKKWKYLRDKYIKERKGGSQRKWKFMNALSFLERFVKERPTSSNIPPASDQLDSECNEQTSSLCVLHLNRSKPQDYDELYFMSLVGTFKRLPLQKKGEARMKIEQILYEAEFE</sequence>
<reference evidence="4" key="2">
    <citation type="submission" date="2025-09" db="UniProtKB">
        <authorList>
            <consortium name="Ensembl"/>
        </authorList>
    </citation>
    <scope>IDENTIFICATION</scope>
</reference>
<feature type="domain" description="BESS" evidence="3">
    <location>
        <begin position="122"/>
        <end position="161"/>
    </location>
</feature>
<dbReference type="InterPro" id="IPR039353">
    <property type="entry name" value="TF_Adf1"/>
</dbReference>
<dbReference type="AlphaFoldDB" id="A0A673INI2"/>
<dbReference type="GO" id="GO:0005667">
    <property type="term" value="C:transcription regulator complex"/>
    <property type="evidence" value="ECO:0007669"/>
    <property type="project" value="TreeGrafter"/>
</dbReference>
<dbReference type="GO" id="GO:0003677">
    <property type="term" value="F:DNA binding"/>
    <property type="evidence" value="ECO:0007669"/>
    <property type="project" value="InterPro"/>
</dbReference>
<accession>A0A673INI2</accession>
<evidence type="ECO:0000313" key="4">
    <source>
        <dbReference type="Ensembl" id="ENSSRHP00000039088.1"/>
    </source>
</evidence>
<organism evidence="4 5">
    <name type="scientific">Sinocyclocheilus rhinocerous</name>
    <dbReference type="NCBI Taxonomy" id="307959"/>
    <lineage>
        <taxon>Eukaryota</taxon>
        <taxon>Metazoa</taxon>
        <taxon>Chordata</taxon>
        <taxon>Craniata</taxon>
        <taxon>Vertebrata</taxon>
        <taxon>Euteleostomi</taxon>
        <taxon>Actinopterygii</taxon>
        <taxon>Neopterygii</taxon>
        <taxon>Teleostei</taxon>
        <taxon>Ostariophysi</taxon>
        <taxon>Cypriniformes</taxon>
        <taxon>Cyprinidae</taxon>
        <taxon>Cyprininae</taxon>
        <taxon>Sinocyclocheilus</taxon>
    </lineage>
</organism>
<dbReference type="Proteomes" id="UP000472270">
    <property type="component" value="Unassembled WGS sequence"/>
</dbReference>
<dbReference type="SMART" id="SM00595">
    <property type="entry name" value="MADF"/>
    <property type="match status" value="1"/>
</dbReference>
<feature type="domain" description="MADF" evidence="2">
    <location>
        <begin position="5"/>
        <end position="85"/>
    </location>
</feature>
<evidence type="ECO:0008006" key="6">
    <source>
        <dbReference type="Google" id="ProtNLM"/>
    </source>
</evidence>
<dbReference type="Pfam" id="PF10545">
    <property type="entry name" value="MADF_DNA_bdg"/>
    <property type="match status" value="1"/>
</dbReference>
<dbReference type="GO" id="GO:0005634">
    <property type="term" value="C:nucleus"/>
    <property type="evidence" value="ECO:0007669"/>
    <property type="project" value="UniProtKB-SubCell"/>
</dbReference>
<dbReference type="PANTHER" id="PTHR12243">
    <property type="entry name" value="MADF DOMAIN TRANSCRIPTION FACTOR"/>
    <property type="match status" value="1"/>
</dbReference>
<evidence type="ECO:0000256" key="1">
    <source>
        <dbReference type="PROSITE-ProRule" id="PRU00371"/>
    </source>
</evidence>
<keyword evidence="1" id="KW-0539">Nucleus</keyword>
<reference evidence="4" key="1">
    <citation type="submission" date="2025-08" db="UniProtKB">
        <authorList>
            <consortium name="Ensembl"/>
        </authorList>
    </citation>
    <scope>IDENTIFICATION</scope>
</reference>
<evidence type="ECO:0000259" key="2">
    <source>
        <dbReference type="PROSITE" id="PS51029"/>
    </source>
</evidence>
<dbReference type="GO" id="GO:0006357">
    <property type="term" value="P:regulation of transcription by RNA polymerase II"/>
    <property type="evidence" value="ECO:0007669"/>
    <property type="project" value="TreeGrafter"/>
</dbReference>
<dbReference type="InterPro" id="IPR004210">
    <property type="entry name" value="BESS_motif"/>
</dbReference>
<dbReference type="PANTHER" id="PTHR12243:SF67">
    <property type="entry name" value="COREPRESSOR OF PANGOLIN, ISOFORM A-RELATED"/>
    <property type="match status" value="1"/>
</dbReference>